<dbReference type="EMBL" id="JAUTXU010000001">
    <property type="protein sequence ID" value="KAK3726140.1"/>
    <property type="molecule type" value="Genomic_DNA"/>
</dbReference>
<dbReference type="Proteomes" id="UP001281147">
    <property type="component" value="Unassembled WGS sequence"/>
</dbReference>
<evidence type="ECO:0000313" key="2">
    <source>
        <dbReference type="Proteomes" id="UP001281147"/>
    </source>
</evidence>
<sequence length="134" mass="14617">MGADVYIATDEDEAWPKQHARSLDLIVCTVNSHKMPLTEYLGLLRVYGTFIQVGAPEDVLPELDAGALIGKGIKIGGSMIGSPTQIEDMLQLAAGKKIKAWIQTVAMRDANRAIVDQDAGKARYRYTLVNESNL</sequence>
<proteinExistence type="predicted"/>
<accession>A0ACC3P1F3</accession>
<name>A0ACC3P1F3_9PEZI</name>
<comment type="caution">
    <text evidence="1">The sequence shown here is derived from an EMBL/GenBank/DDBJ whole genome shotgun (WGS) entry which is preliminary data.</text>
</comment>
<keyword evidence="2" id="KW-1185">Reference proteome</keyword>
<evidence type="ECO:0000313" key="1">
    <source>
        <dbReference type="EMBL" id="KAK3726140.1"/>
    </source>
</evidence>
<protein>
    <submittedName>
        <fullName evidence="1">Uncharacterized protein</fullName>
    </submittedName>
</protein>
<organism evidence="1 2">
    <name type="scientific">Vermiconidia calcicola</name>
    <dbReference type="NCBI Taxonomy" id="1690605"/>
    <lineage>
        <taxon>Eukaryota</taxon>
        <taxon>Fungi</taxon>
        <taxon>Dikarya</taxon>
        <taxon>Ascomycota</taxon>
        <taxon>Pezizomycotina</taxon>
        <taxon>Dothideomycetes</taxon>
        <taxon>Dothideomycetidae</taxon>
        <taxon>Mycosphaerellales</taxon>
        <taxon>Extremaceae</taxon>
        <taxon>Vermiconidia</taxon>
    </lineage>
</organism>
<reference evidence="1" key="1">
    <citation type="submission" date="2023-07" db="EMBL/GenBank/DDBJ databases">
        <title>Black Yeasts Isolated from many extreme environments.</title>
        <authorList>
            <person name="Coleine C."/>
            <person name="Stajich J.E."/>
            <person name="Selbmann L."/>
        </authorList>
    </citation>
    <scope>NUCLEOTIDE SEQUENCE</scope>
    <source>
        <strain evidence="1">CCFEE 5714</strain>
    </source>
</reference>
<gene>
    <name evidence="1" type="ORF">LTR37_000288</name>
</gene>